<evidence type="ECO:0000256" key="4">
    <source>
        <dbReference type="ARBA" id="ARBA00023186"/>
    </source>
</evidence>
<comment type="caution">
    <text evidence="5">The sequence shown here is derived from an EMBL/GenBank/DDBJ whole genome shotgun (WGS) entry which is preliminary data.</text>
</comment>
<keyword evidence="4" id="KW-0143">Chaperone</keyword>
<name>A0ABT1JL08_ACTCY</name>
<protein>
    <submittedName>
        <fullName evidence="5">EspG family protein</fullName>
    </submittedName>
</protein>
<evidence type="ECO:0000313" key="6">
    <source>
        <dbReference type="Proteomes" id="UP000791080"/>
    </source>
</evidence>
<organism evidence="5 6">
    <name type="scientific">Actinoalloteichus caeruleus DSM 43889</name>
    <dbReference type="NCBI Taxonomy" id="1120930"/>
    <lineage>
        <taxon>Bacteria</taxon>
        <taxon>Bacillati</taxon>
        <taxon>Actinomycetota</taxon>
        <taxon>Actinomycetes</taxon>
        <taxon>Pseudonocardiales</taxon>
        <taxon>Pseudonocardiaceae</taxon>
        <taxon>Actinoalloteichus</taxon>
        <taxon>Actinoalloteichus cyanogriseus</taxon>
    </lineage>
</organism>
<dbReference type="InterPro" id="IPR025734">
    <property type="entry name" value="EspG"/>
</dbReference>
<proteinExistence type="inferred from homology"/>
<sequence>MPAQDQVRLSVAQVDSIRVRLGLALPPTLLAGGRGTTQDERRVLLRRAWRELEAERWVDGGEPHPFLHRAFQTLARPAVAVSVAVEEVGGQGWNAVAAREGTFGVVAILRDQPDEDEWARTVVLEPIPPTSVAYRAASVLPPVPGGGGPSISHPSDPITLAADQAGRDVGRLRSALRRAGLRTGEAGHLAEALTANRLRAGEFSVRGFDPLAGRRRADHTVEFVDTARGRHLAQHRPGPDGRRWFTFVSGDARRLVGRLEELVVQVNAP</sequence>
<dbReference type="EMBL" id="AUBJ02000001">
    <property type="protein sequence ID" value="MCP2332864.1"/>
    <property type="molecule type" value="Genomic_DNA"/>
</dbReference>
<comment type="similarity">
    <text evidence="2">Belongs to the EspG family.</text>
</comment>
<reference evidence="5 6" key="2">
    <citation type="submission" date="2022-06" db="EMBL/GenBank/DDBJ databases">
        <title>Genomic Encyclopedia of Type Strains, Phase I: the one thousand microbial genomes (KMG-I) project.</title>
        <authorList>
            <person name="Kyrpides N."/>
        </authorList>
    </citation>
    <scope>NUCLEOTIDE SEQUENCE [LARGE SCALE GENOMIC DNA]</scope>
    <source>
        <strain evidence="5 6">DSM 43889</strain>
    </source>
</reference>
<comment type="subcellular location">
    <subcellularLocation>
        <location evidence="1">Cytoplasm</location>
    </subcellularLocation>
</comment>
<reference evidence="5 6" key="1">
    <citation type="submission" date="2013-07" db="EMBL/GenBank/DDBJ databases">
        <authorList>
            <consortium name="DOE Joint Genome Institute"/>
            <person name="Reeve W."/>
            <person name="Huntemann M."/>
            <person name="Han J."/>
            <person name="Chen A."/>
            <person name="Kyrpides N."/>
            <person name="Mavromatis K."/>
            <person name="Markowitz V."/>
            <person name="Palaniappan K."/>
            <person name="Ivanova N."/>
            <person name="Schaumberg A."/>
            <person name="Pati A."/>
            <person name="Liolios K."/>
            <person name="Nordberg H.P."/>
            <person name="Cantor M.N."/>
            <person name="Hua S.X."/>
            <person name="Woyke T."/>
        </authorList>
    </citation>
    <scope>NUCLEOTIDE SEQUENCE [LARGE SCALE GENOMIC DNA]</scope>
    <source>
        <strain evidence="5 6">DSM 43889</strain>
    </source>
</reference>
<evidence type="ECO:0000313" key="5">
    <source>
        <dbReference type="EMBL" id="MCP2332864.1"/>
    </source>
</evidence>
<keyword evidence="3" id="KW-0963">Cytoplasm</keyword>
<evidence type="ECO:0000256" key="1">
    <source>
        <dbReference type="ARBA" id="ARBA00004496"/>
    </source>
</evidence>
<evidence type="ECO:0000256" key="2">
    <source>
        <dbReference type="ARBA" id="ARBA00006411"/>
    </source>
</evidence>
<dbReference type="Pfam" id="PF14011">
    <property type="entry name" value="ESX-1_EspG"/>
    <property type="match status" value="1"/>
</dbReference>
<evidence type="ECO:0000256" key="3">
    <source>
        <dbReference type="ARBA" id="ARBA00022490"/>
    </source>
</evidence>
<keyword evidence="6" id="KW-1185">Reference proteome</keyword>
<accession>A0ABT1JL08</accession>
<dbReference type="Proteomes" id="UP000791080">
    <property type="component" value="Unassembled WGS sequence"/>
</dbReference>
<dbReference type="RefSeq" id="WP_026417766.1">
    <property type="nucleotide sequence ID" value="NZ_AUBJ02000001.1"/>
</dbReference>
<gene>
    <name evidence="5" type="ORF">G443_003134</name>
</gene>